<dbReference type="Proteomes" id="UP000019116">
    <property type="component" value="Chromosome 7A"/>
</dbReference>
<name>A0A3B6RNG8_WHEAT</name>
<dbReference type="EnsemblPlants" id="TraesCS7A02G527200.1">
    <property type="protein sequence ID" value="TraesCS7A02G527200.1.cds1"/>
    <property type="gene ID" value="TraesCS7A02G527200"/>
</dbReference>
<evidence type="ECO:0000256" key="1">
    <source>
        <dbReference type="SAM" id="MobiDB-lite"/>
    </source>
</evidence>
<proteinExistence type="predicted"/>
<feature type="region of interest" description="Disordered" evidence="1">
    <location>
        <begin position="32"/>
        <end position="165"/>
    </location>
</feature>
<accession>A0A3B6RNG8</accession>
<feature type="compositionally biased region" description="Basic residues" evidence="1">
    <location>
        <begin position="154"/>
        <end position="165"/>
    </location>
</feature>
<dbReference type="AlphaFoldDB" id="A0A3B6RNG8"/>
<feature type="region of interest" description="Disordered" evidence="1">
    <location>
        <begin position="286"/>
        <end position="321"/>
    </location>
</feature>
<keyword evidence="3" id="KW-1185">Reference proteome</keyword>
<protein>
    <submittedName>
        <fullName evidence="2">Uncharacterized protein</fullName>
    </submittedName>
</protein>
<evidence type="ECO:0000313" key="3">
    <source>
        <dbReference type="Proteomes" id="UP000019116"/>
    </source>
</evidence>
<dbReference type="OMA" id="VANTGCH"/>
<dbReference type="OrthoDB" id="716470at2759"/>
<reference evidence="2" key="1">
    <citation type="submission" date="2018-08" db="EMBL/GenBank/DDBJ databases">
        <authorList>
            <person name="Rossello M."/>
        </authorList>
    </citation>
    <scope>NUCLEOTIDE SEQUENCE [LARGE SCALE GENOMIC DNA]</scope>
    <source>
        <strain evidence="2">cv. Chinese Spring</strain>
    </source>
</reference>
<feature type="compositionally biased region" description="Low complexity" evidence="1">
    <location>
        <begin position="34"/>
        <end position="51"/>
    </location>
</feature>
<organism evidence="2">
    <name type="scientific">Triticum aestivum</name>
    <name type="common">Wheat</name>
    <dbReference type="NCBI Taxonomy" id="4565"/>
    <lineage>
        <taxon>Eukaryota</taxon>
        <taxon>Viridiplantae</taxon>
        <taxon>Streptophyta</taxon>
        <taxon>Embryophyta</taxon>
        <taxon>Tracheophyta</taxon>
        <taxon>Spermatophyta</taxon>
        <taxon>Magnoliopsida</taxon>
        <taxon>Liliopsida</taxon>
        <taxon>Poales</taxon>
        <taxon>Poaceae</taxon>
        <taxon>BOP clade</taxon>
        <taxon>Pooideae</taxon>
        <taxon>Triticodae</taxon>
        <taxon>Triticeae</taxon>
        <taxon>Triticinae</taxon>
        <taxon>Triticum</taxon>
    </lineage>
</organism>
<dbReference type="Gramene" id="TraesCS7A03G1282800.1">
    <property type="protein sequence ID" value="TraesCS7A03G1282800.1.CDS1"/>
    <property type="gene ID" value="TraesCS7A03G1282800"/>
</dbReference>
<reference evidence="2" key="2">
    <citation type="submission" date="2018-10" db="UniProtKB">
        <authorList>
            <consortium name="EnsemblPlants"/>
        </authorList>
    </citation>
    <scope>IDENTIFICATION</scope>
</reference>
<evidence type="ECO:0000313" key="2">
    <source>
        <dbReference type="EnsemblPlants" id="TraesCS7A02G527200.1.cds1"/>
    </source>
</evidence>
<feature type="compositionally biased region" description="Low complexity" evidence="1">
    <location>
        <begin position="133"/>
        <end position="144"/>
    </location>
</feature>
<dbReference type="Gramene" id="TraesCS7A02G527200.1">
    <property type="protein sequence ID" value="TraesCS7A02G527200.1.cds1"/>
    <property type="gene ID" value="TraesCS7A02G527200"/>
</dbReference>
<sequence length="396" mass="42070">MYGFSPPSRDVAPPPWVRRKDLLLHVDLVEDWTPLSPRSSSSPQSGIPSSESKGDTRPFPAVYPGTWVMKIEDGQAPDDQGRAHRPGPGVANTGCHGMPFGGHRRSHDGDDGGGRRSWKDTLLGRGRSSREVSAAAQPQQSQQRQRSRMPTSRHNQHRHNVSKNKHAPFAHTQAEAAGHASPDPVAAFSEDATVLAPPPPPAPAAVNDVDIAAAEATAEPLCFPDSQSDHNPMPAAALSSRACRAPAPSTSVGVQVGAVTQRVQQLDIQEQDGTATPRHLFTDVLAPILPPPRPSAPKKTRTASAPVRQSARQASNRTEVPVAHRATLRIIRDLGLLGPNDKMTPKAADALIKKFDEPLTEDDIIGPAKLTRQDPAALRVTAGLAGPDGAPLGEVA</sequence>
<dbReference type="SMR" id="A0A3B6RNG8"/>
<feature type="compositionally biased region" description="Basic and acidic residues" evidence="1">
    <location>
        <begin position="107"/>
        <end position="119"/>
    </location>
</feature>